<organism evidence="5 6">
    <name type="scientific">Shimia marina</name>
    <dbReference type="NCBI Taxonomy" id="321267"/>
    <lineage>
        <taxon>Bacteria</taxon>
        <taxon>Pseudomonadati</taxon>
        <taxon>Pseudomonadota</taxon>
        <taxon>Alphaproteobacteria</taxon>
        <taxon>Rhodobacterales</taxon>
        <taxon>Roseobacteraceae</taxon>
    </lineage>
</organism>
<dbReference type="PANTHER" id="PTHR30502:SF0">
    <property type="entry name" value="PHOSPHOENOLPYRUVATE CARBOXYLASE FAMILY PROTEIN"/>
    <property type="match status" value="1"/>
</dbReference>
<dbReference type="EMBL" id="CYPW01000011">
    <property type="protein sequence ID" value="CUH52030.1"/>
    <property type="molecule type" value="Genomic_DNA"/>
</dbReference>
<keyword evidence="2" id="KW-0479">Metal-binding</keyword>
<evidence type="ECO:0000256" key="1">
    <source>
        <dbReference type="ARBA" id="ARBA00005568"/>
    </source>
</evidence>
<evidence type="ECO:0000256" key="2">
    <source>
        <dbReference type="ARBA" id="ARBA00022723"/>
    </source>
</evidence>
<dbReference type="OrthoDB" id="9802624at2"/>
<comment type="similarity">
    <text evidence="1">Belongs to the HpcH/HpaI aldolase family.</text>
</comment>
<evidence type="ECO:0000256" key="3">
    <source>
        <dbReference type="ARBA" id="ARBA00023239"/>
    </source>
</evidence>
<dbReference type="InterPro" id="IPR050251">
    <property type="entry name" value="HpcH-HpaI_aldolase"/>
</dbReference>
<dbReference type="Pfam" id="PF03328">
    <property type="entry name" value="HpcH_HpaI"/>
    <property type="match status" value="1"/>
</dbReference>
<dbReference type="Gene3D" id="3.20.20.60">
    <property type="entry name" value="Phosphoenolpyruvate-binding domains"/>
    <property type="match status" value="1"/>
</dbReference>
<feature type="domain" description="HpcH/HpaI aldolase/citrate lyase" evidence="4">
    <location>
        <begin position="16"/>
        <end position="240"/>
    </location>
</feature>
<dbReference type="InterPro" id="IPR015813">
    <property type="entry name" value="Pyrv/PenolPyrv_kinase-like_dom"/>
</dbReference>
<evidence type="ECO:0000259" key="4">
    <source>
        <dbReference type="Pfam" id="PF03328"/>
    </source>
</evidence>
<dbReference type="GO" id="GO:0016832">
    <property type="term" value="F:aldehyde-lyase activity"/>
    <property type="evidence" value="ECO:0007669"/>
    <property type="project" value="TreeGrafter"/>
</dbReference>
<dbReference type="GO" id="GO:0005737">
    <property type="term" value="C:cytoplasm"/>
    <property type="evidence" value="ECO:0007669"/>
    <property type="project" value="TreeGrafter"/>
</dbReference>
<sequence>MPHNPFLQALRDGKPQIGLWVTLADALTTEVVAGAGYDWLLLDMEHSAAEISDVTAQLQACHGYASTAIVRPDWKDPVKVTRLLDLGAPGLLFPMVQTAEEAAAAVAATRYAPRGTRGFAGTTRASDFGRNTAYAHTVEDQTAVLLQVESLQALNNIEAIANTEGVDGIFFGPDDIAADMGLIGQPMHDDVWAQILPAAMRLMSKKMPVGTMVGDVTFARKLVQAGFTFVACGSDAGLLAKGADALLAQMKAPQ</sequence>
<reference evidence="5 6" key="1">
    <citation type="submission" date="2015-09" db="EMBL/GenBank/DDBJ databases">
        <authorList>
            <consortium name="Swine Surveillance"/>
        </authorList>
    </citation>
    <scope>NUCLEOTIDE SEQUENCE [LARGE SCALE GENOMIC DNA]</scope>
    <source>
        <strain evidence="5 6">CECT 7688</strain>
    </source>
</reference>
<dbReference type="InterPro" id="IPR005000">
    <property type="entry name" value="Aldolase/citrate-lyase_domain"/>
</dbReference>
<dbReference type="Proteomes" id="UP000054823">
    <property type="component" value="Unassembled WGS sequence"/>
</dbReference>
<dbReference type="SUPFAM" id="SSF51621">
    <property type="entry name" value="Phosphoenolpyruvate/pyruvate domain"/>
    <property type="match status" value="1"/>
</dbReference>
<accession>A0A0P1EPQ2</accession>
<evidence type="ECO:0000313" key="6">
    <source>
        <dbReference type="Proteomes" id="UP000054823"/>
    </source>
</evidence>
<name>A0A0P1EPQ2_9RHOB</name>
<dbReference type="EC" id="4.1.2.-" evidence="5"/>
<keyword evidence="3 5" id="KW-0456">Lyase</keyword>
<dbReference type="AlphaFoldDB" id="A0A0P1EPQ2"/>
<proteinExistence type="inferred from homology"/>
<protein>
    <submittedName>
        <fullName evidence="5">4-hydroxy-2-oxo-heptane-1,7-dioate aldolase</fullName>
        <ecNumber evidence="5">4.1.2.-</ecNumber>
    </submittedName>
</protein>
<dbReference type="InterPro" id="IPR040442">
    <property type="entry name" value="Pyrv_kinase-like_dom_sf"/>
</dbReference>
<dbReference type="STRING" id="321267.SHM7688_01470"/>
<gene>
    <name evidence="5" type="primary">hpcH</name>
    <name evidence="5" type="ORF">SHM7688_01470</name>
</gene>
<dbReference type="GO" id="GO:0046872">
    <property type="term" value="F:metal ion binding"/>
    <property type="evidence" value="ECO:0007669"/>
    <property type="project" value="UniProtKB-KW"/>
</dbReference>
<dbReference type="PANTHER" id="PTHR30502">
    <property type="entry name" value="2-KETO-3-DEOXY-L-RHAMNONATE ALDOLASE"/>
    <property type="match status" value="1"/>
</dbReference>
<evidence type="ECO:0000313" key="5">
    <source>
        <dbReference type="EMBL" id="CUH52030.1"/>
    </source>
</evidence>
<keyword evidence="6" id="KW-1185">Reference proteome</keyword>
<dbReference type="RefSeq" id="WP_058239262.1">
    <property type="nucleotide sequence ID" value="NZ_CYPW01000011.1"/>
</dbReference>